<dbReference type="FunFam" id="1.20.1260.100:FF:000001">
    <property type="entry name" value="translocator protein 2"/>
    <property type="match status" value="1"/>
</dbReference>
<evidence type="ECO:0000256" key="4">
    <source>
        <dbReference type="ARBA" id="ARBA00022989"/>
    </source>
</evidence>
<comment type="subcellular location">
    <subcellularLocation>
        <location evidence="1">Membrane</location>
        <topology evidence="1">Multi-pass membrane protein</topology>
    </subcellularLocation>
</comment>
<evidence type="ECO:0000256" key="2">
    <source>
        <dbReference type="ARBA" id="ARBA00007524"/>
    </source>
</evidence>
<evidence type="ECO:0000256" key="6">
    <source>
        <dbReference type="SAM" id="Phobius"/>
    </source>
</evidence>
<dbReference type="AlphaFoldDB" id="A0A084VFR6"/>
<dbReference type="Pfam" id="PF03073">
    <property type="entry name" value="TspO_MBR"/>
    <property type="match status" value="1"/>
</dbReference>
<dbReference type="InterPro" id="IPR038330">
    <property type="entry name" value="TspO/MBR-related_sf"/>
</dbReference>
<evidence type="ECO:0000313" key="7">
    <source>
        <dbReference type="EMBL" id="KFB36810.1"/>
    </source>
</evidence>
<keyword evidence="3 6" id="KW-0812">Transmembrane</keyword>
<evidence type="ECO:0000256" key="3">
    <source>
        <dbReference type="ARBA" id="ARBA00022692"/>
    </source>
</evidence>
<dbReference type="OrthoDB" id="8841220at2759"/>
<dbReference type="Proteomes" id="UP000030765">
    <property type="component" value="Unassembled WGS sequence"/>
</dbReference>
<organism evidence="8 9">
    <name type="scientific">Anopheles sinensis</name>
    <name type="common">Mosquito</name>
    <dbReference type="NCBI Taxonomy" id="74873"/>
    <lineage>
        <taxon>Eukaryota</taxon>
        <taxon>Metazoa</taxon>
        <taxon>Ecdysozoa</taxon>
        <taxon>Arthropoda</taxon>
        <taxon>Hexapoda</taxon>
        <taxon>Insecta</taxon>
        <taxon>Pterygota</taxon>
        <taxon>Neoptera</taxon>
        <taxon>Endopterygota</taxon>
        <taxon>Diptera</taxon>
        <taxon>Nematocera</taxon>
        <taxon>Culicoidea</taxon>
        <taxon>Culicidae</taxon>
        <taxon>Anophelinae</taxon>
        <taxon>Anopheles</taxon>
    </lineage>
</organism>
<dbReference type="EnsemblMetazoa" id="ASIC003973-RA">
    <property type="protein sequence ID" value="ASIC003973-PA"/>
    <property type="gene ID" value="ASIC003973"/>
</dbReference>
<dbReference type="PANTHER" id="PTHR10057">
    <property type="entry name" value="PERIPHERAL-TYPE BENZODIAZEPINE RECEPTOR"/>
    <property type="match status" value="1"/>
</dbReference>
<dbReference type="GO" id="GO:0005741">
    <property type="term" value="C:mitochondrial outer membrane"/>
    <property type="evidence" value="ECO:0007669"/>
    <property type="project" value="TreeGrafter"/>
</dbReference>
<keyword evidence="5 6" id="KW-0472">Membrane</keyword>
<reference evidence="8" key="2">
    <citation type="submission" date="2020-05" db="UniProtKB">
        <authorList>
            <consortium name="EnsemblMetazoa"/>
        </authorList>
    </citation>
    <scope>IDENTIFICATION</scope>
</reference>
<feature type="transmembrane region" description="Helical" evidence="6">
    <location>
        <begin position="113"/>
        <end position="130"/>
    </location>
</feature>
<dbReference type="STRING" id="74873.A0A084VFR6"/>
<dbReference type="VEuPathDB" id="VectorBase:ASIS018790"/>
<dbReference type="OMA" id="WSWLFFG"/>
<evidence type="ECO:0000256" key="5">
    <source>
        <dbReference type="ARBA" id="ARBA00023136"/>
    </source>
</evidence>
<dbReference type="EMBL" id="KE524793">
    <property type="protein sequence ID" value="KFB36810.1"/>
    <property type="molecule type" value="Genomic_DNA"/>
</dbReference>
<dbReference type="PIRSF" id="PIRSF005859">
    <property type="entry name" value="PBR"/>
    <property type="match status" value="1"/>
</dbReference>
<protein>
    <submittedName>
        <fullName evidence="7">AGAP000426-PA-like protein</fullName>
    </submittedName>
</protein>
<dbReference type="InterPro" id="IPR004307">
    <property type="entry name" value="TspO_MBR"/>
</dbReference>
<dbReference type="VEuPathDB" id="VectorBase:ASIC003973"/>
<keyword evidence="4 6" id="KW-1133">Transmembrane helix</keyword>
<evidence type="ECO:0000313" key="8">
    <source>
        <dbReference type="EnsemblMetazoa" id="ASIC003973-PA"/>
    </source>
</evidence>
<dbReference type="GO" id="GO:0033013">
    <property type="term" value="P:tetrapyrrole metabolic process"/>
    <property type="evidence" value="ECO:0007669"/>
    <property type="project" value="UniProtKB-ARBA"/>
</dbReference>
<feature type="transmembrane region" description="Helical" evidence="6">
    <location>
        <begin position="81"/>
        <end position="101"/>
    </location>
</feature>
<evidence type="ECO:0000256" key="1">
    <source>
        <dbReference type="ARBA" id="ARBA00004141"/>
    </source>
</evidence>
<feature type="transmembrane region" description="Helical" evidence="6">
    <location>
        <begin position="47"/>
        <end position="69"/>
    </location>
</feature>
<keyword evidence="9" id="KW-1185">Reference proteome</keyword>
<name>A0A084VFR6_ANOSI</name>
<dbReference type="EMBL" id="ATLV01012458">
    <property type="status" value="NOT_ANNOTATED_CDS"/>
    <property type="molecule type" value="Genomic_DNA"/>
</dbReference>
<proteinExistence type="inferred from homology"/>
<evidence type="ECO:0000313" key="9">
    <source>
        <dbReference type="Proteomes" id="UP000030765"/>
    </source>
</evidence>
<reference evidence="7 9" key="1">
    <citation type="journal article" date="2014" name="BMC Genomics">
        <title>Genome sequence of Anopheles sinensis provides insight into genetics basis of mosquito competence for malaria parasites.</title>
        <authorList>
            <person name="Zhou D."/>
            <person name="Zhang D."/>
            <person name="Ding G."/>
            <person name="Shi L."/>
            <person name="Hou Q."/>
            <person name="Ye Y."/>
            <person name="Xu Y."/>
            <person name="Zhou H."/>
            <person name="Xiong C."/>
            <person name="Li S."/>
            <person name="Yu J."/>
            <person name="Hong S."/>
            <person name="Yu X."/>
            <person name="Zou P."/>
            <person name="Chen C."/>
            <person name="Chang X."/>
            <person name="Wang W."/>
            <person name="Lv Y."/>
            <person name="Sun Y."/>
            <person name="Ma L."/>
            <person name="Shen B."/>
            <person name="Zhu C."/>
        </authorList>
    </citation>
    <scope>NUCLEOTIDE SEQUENCE [LARGE SCALE GENOMIC DNA]</scope>
</reference>
<dbReference type="CDD" id="cd15904">
    <property type="entry name" value="TSPO_MBR"/>
    <property type="match status" value="1"/>
</dbReference>
<sequence>MQKSEILKVAGAVVLPQLGGFVNGYLTKTQIDGWYENLKFPSFRPPNWVFGPVWTSLYAGMGYASYLVWKTGGGFDGPARGPLILYGTQLALNWAWTPIFFGMHQLKWSVVEILALTGSVAATGVAFYQINKLAGYLFVPYFAWCAFASLLNYSIYKLNPEKESTATIEEVHEKSN</sequence>
<dbReference type="PANTHER" id="PTHR10057:SF0">
    <property type="entry name" value="TRANSLOCATOR PROTEIN"/>
    <property type="match status" value="1"/>
</dbReference>
<feature type="transmembrane region" description="Helical" evidence="6">
    <location>
        <begin position="136"/>
        <end position="156"/>
    </location>
</feature>
<gene>
    <name evidence="7" type="ORF">ZHAS_00003973</name>
</gene>
<dbReference type="Gene3D" id="1.20.1260.100">
    <property type="entry name" value="TspO/MBR protein"/>
    <property type="match status" value="1"/>
</dbReference>
<accession>A0A084VFR6</accession>
<comment type="similarity">
    <text evidence="2">Belongs to the TspO/BZRP family.</text>
</comment>